<evidence type="ECO:0000256" key="28">
    <source>
        <dbReference type="ARBA" id="ARBA00049068"/>
    </source>
</evidence>
<dbReference type="Pfam" id="PF25468">
    <property type="entry name" value="HEAT_HEATR5A"/>
    <property type="match status" value="1"/>
</dbReference>
<evidence type="ECO:0000256" key="1">
    <source>
        <dbReference type="ARBA" id="ARBA00008304"/>
    </source>
</evidence>
<evidence type="ECO:0000256" key="31">
    <source>
        <dbReference type="ARBA" id="ARBA00049368"/>
    </source>
</evidence>
<dbReference type="Pfam" id="PF20210">
    <property type="entry name" value="Laa1_Sip1_HTR5"/>
    <property type="match status" value="1"/>
</dbReference>
<evidence type="ECO:0000256" key="20">
    <source>
        <dbReference type="ARBA" id="ARBA00047871"/>
    </source>
</evidence>
<dbReference type="Pfam" id="PF16884">
    <property type="entry name" value="ADH_N_2"/>
    <property type="match status" value="1"/>
</dbReference>
<evidence type="ECO:0000256" key="27">
    <source>
        <dbReference type="ARBA" id="ARBA00048953"/>
    </source>
</evidence>
<evidence type="ECO:0000256" key="5">
    <source>
        <dbReference type="ARBA" id="ARBA00012410"/>
    </source>
</evidence>
<keyword evidence="12" id="KW-0379">Hydroxylation</keyword>
<keyword evidence="8" id="KW-0644">Prostaglandin metabolism</keyword>
<dbReference type="GO" id="GO:0008104">
    <property type="term" value="P:intracellular protein localization"/>
    <property type="evidence" value="ECO:0007669"/>
    <property type="project" value="TreeGrafter"/>
</dbReference>
<evidence type="ECO:0000256" key="3">
    <source>
        <dbReference type="ARBA" id="ARBA00011852"/>
    </source>
</evidence>
<comment type="similarity">
    <text evidence="1">Belongs to the HEATR5 family.</text>
</comment>
<evidence type="ECO:0000313" key="35">
    <source>
        <dbReference type="EMBL" id="TGZ46916.1"/>
    </source>
</evidence>
<comment type="catalytic activity">
    <reaction evidence="30">
        <text>an n-alkanal + NADP(+) = an alk-2-enal + NADPH + H(+)</text>
        <dbReference type="Rhea" id="RHEA:13737"/>
        <dbReference type="ChEBI" id="CHEBI:12834"/>
        <dbReference type="ChEBI" id="CHEBI:13757"/>
        <dbReference type="ChEBI" id="CHEBI:15378"/>
        <dbReference type="ChEBI" id="CHEBI:57783"/>
        <dbReference type="ChEBI" id="CHEBI:58349"/>
        <dbReference type="EC" id="1.3.1.74"/>
    </reaction>
    <physiologicalReaction direction="right-to-left" evidence="30">
        <dbReference type="Rhea" id="RHEA:13739"/>
    </physiologicalReaction>
</comment>
<evidence type="ECO:0000256" key="29">
    <source>
        <dbReference type="ARBA" id="ARBA00049070"/>
    </source>
</evidence>
<dbReference type="GO" id="GO:0006693">
    <property type="term" value="P:prostaglandin metabolic process"/>
    <property type="evidence" value="ECO:0007669"/>
    <property type="project" value="UniProtKB-KW"/>
</dbReference>
<dbReference type="Gene3D" id="1.25.10.10">
    <property type="entry name" value="Leucine-rich Repeat Variant"/>
    <property type="match status" value="3"/>
</dbReference>
<keyword evidence="7" id="KW-0963">Cytoplasm</keyword>
<evidence type="ECO:0000256" key="23">
    <source>
        <dbReference type="ARBA" id="ARBA00048066"/>
    </source>
</evidence>
<name>A0A4S2KDK5_9HYME</name>
<comment type="subunit">
    <text evidence="3">Monomer or homodimer.</text>
</comment>
<dbReference type="GO" id="GO:0016020">
    <property type="term" value="C:membrane"/>
    <property type="evidence" value="ECO:0007669"/>
    <property type="project" value="TreeGrafter"/>
</dbReference>
<evidence type="ECO:0000256" key="22">
    <source>
        <dbReference type="ARBA" id="ARBA00047903"/>
    </source>
</evidence>
<comment type="catalytic activity">
    <reaction evidence="21">
        <text>13,14-dihydro-15-oxo-prostaglandin F1alpha + NADP(+) = 15-oxoprostaglandin F1alpha + NADPH + H(+)</text>
        <dbReference type="Rhea" id="RHEA:50592"/>
        <dbReference type="ChEBI" id="CHEBI:15378"/>
        <dbReference type="ChEBI" id="CHEBI:57783"/>
        <dbReference type="ChEBI" id="CHEBI:58349"/>
        <dbReference type="ChEBI" id="CHEBI:79072"/>
        <dbReference type="ChEBI" id="CHEBI:133411"/>
    </reaction>
    <physiologicalReaction direction="right-to-left" evidence="21">
        <dbReference type="Rhea" id="RHEA:50594"/>
    </physiologicalReaction>
</comment>
<evidence type="ECO:0000256" key="11">
    <source>
        <dbReference type="ARBA" id="ARBA00023002"/>
    </source>
</evidence>
<comment type="similarity">
    <text evidence="2">Belongs to the NADP-dependent oxidoreductase L4BD family.</text>
</comment>
<keyword evidence="11" id="KW-0560">Oxidoreductase</keyword>
<dbReference type="InterPro" id="IPR046837">
    <property type="entry name" value="Laa1/Sip1/HEATR5-like_HEAT"/>
</dbReference>
<comment type="catalytic activity">
    <reaction evidence="22">
        <text>dodecanal + NADP(+) = (2E)-dodecenal + NADPH + H(+)</text>
        <dbReference type="Rhea" id="RHEA:50784"/>
        <dbReference type="ChEBI" id="CHEBI:15378"/>
        <dbReference type="ChEBI" id="CHEBI:27836"/>
        <dbReference type="ChEBI" id="CHEBI:57783"/>
        <dbReference type="ChEBI" id="CHEBI:58349"/>
        <dbReference type="ChEBI" id="CHEBI:133741"/>
    </reaction>
    <physiologicalReaction direction="right-to-left" evidence="22">
        <dbReference type="Rhea" id="RHEA:50786"/>
    </physiologicalReaction>
</comment>
<evidence type="ECO:0000256" key="4">
    <source>
        <dbReference type="ARBA" id="ARBA00011981"/>
    </source>
</evidence>
<evidence type="ECO:0000256" key="21">
    <source>
        <dbReference type="ARBA" id="ARBA00047878"/>
    </source>
</evidence>
<dbReference type="FunFam" id="1.25.10.10:FF:000138">
    <property type="entry name" value="Putative HEAT repeat-containing protein 5B"/>
    <property type="match status" value="1"/>
</dbReference>
<evidence type="ECO:0000256" key="10">
    <source>
        <dbReference type="ARBA" id="ARBA00022737"/>
    </source>
</evidence>
<comment type="catalytic activity">
    <reaction evidence="23">
        <text>nonan-2-one + NADP(+) = (3E)-nonen-2-one + NADPH + H(+)</text>
        <dbReference type="Rhea" id="RHEA:50616"/>
        <dbReference type="ChEBI" id="CHEBI:15378"/>
        <dbReference type="ChEBI" id="CHEBI:57783"/>
        <dbReference type="ChEBI" id="CHEBI:58349"/>
        <dbReference type="ChEBI" id="CHEBI:77927"/>
        <dbReference type="ChEBI" id="CHEBI:133457"/>
    </reaction>
    <physiologicalReaction direction="right-to-left" evidence="23">
        <dbReference type="Rhea" id="RHEA:50618"/>
    </physiologicalReaction>
</comment>
<evidence type="ECO:0000259" key="34">
    <source>
        <dbReference type="SMART" id="SM00829"/>
    </source>
</evidence>
<dbReference type="InterPro" id="IPR011989">
    <property type="entry name" value="ARM-like"/>
</dbReference>
<keyword evidence="8" id="KW-0276">Fatty acid metabolism</keyword>
<comment type="catalytic activity">
    <reaction evidence="18">
        <text>decanal + NADP(+) = (2E)-decenal + NADPH + H(+)</text>
        <dbReference type="Rhea" id="RHEA:50612"/>
        <dbReference type="ChEBI" id="CHEBI:15378"/>
        <dbReference type="ChEBI" id="CHEBI:31457"/>
        <dbReference type="ChEBI" id="CHEBI:57783"/>
        <dbReference type="ChEBI" id="CHEBI:58349"/>
        <dbReference type="ChEBI" id="CHEBI:133455"/>
    </reaction>
    <physiologicalReaction direction="right-to-left" evidence="18">
        <dbReference type="Rhea" id="RHEA:50614"/>
    </physiologicalReaction>
</comment>
<dbReference type="Gene3D" id="3.40.50.720">
    <property type="entry name" value="NAD(P)-binding Rossmann-like Domain"/>
    <property type="match status" value="1"/>
</dbReference>
<evidence type="ECO:0000256" key="8">
    <source>
        <dbReference type="ARBA" id="ARBA00022501"/>
    </source>
</evidence>
<comment type="catalytic activity">
    <reaction evidence="20">
        <text>leukotriene B4 + NADP(+) = 12-oxo-leukotriene B4 + NADPH + H(+)</text>
        <dbReference type="Rhea" id="RHEA:50608"/>
        <dbReference type="ChEBI" id="CHEBI:15378"/>
        <dbReference type="ChEBI" id="CHEBI:57461"/>
        <dbReference type="ChEBI" id="CHEBI:57783"/>
        <dbReference type="ChEBI" id="CHEBI:58349"/>
        <dbReference type="ChEBI" id="CHEBI:133309"/>
    </reaction>
    <physiologicalReaction direction="left-to-right" evidence="20">
        <dbReference type="Rhea" id="RHEA:50609"/>
    </physiologicalReaction>
</comment>
<dbReference type="InterPro" id="IPR020843">
    <property type="entry name" value="ER"/>
</dbReference>
<comment type="catalytic activity">
    <reaction evidence="17">
        <text>octanal + NADP(+) = (2E)-octenal + NADPH + H(+)</text>
        <dbReference type="Rhea" id="RHEA:50780"/>
        <dbReference type="ChEBI" id="CHEBI:15378"/>
        <dbReference type="ChEBI" id="CHEBI:17935"/>
        <dbReference type="ChEBI" id="CHEBI:57783"/>
        <dbReference type="ChEBI" id="CHEBI:58349"/>
        <dbReference type="ChEBI" id="CHEBI:61748"/>
    </reaction>
    <physiologicalReaction direction="right-to-left" evidence="17">
        <dbReference type="Rhea" id="RHEA:50782"/>
    </physiologicalReaction>
</comment>
<dbReference type="Pfam" id="PF00107">
    <property type="entry name" value="ADH_zinc_N"/>
    <property type="match status" value="1"/>
</dbReference>
<evidence type="ECO:0000256" key="13">
    <source>
        <dbReference type="ARBA" id="ARBA00031851"/>
    </source>
</evidence>
<dbReference type="Gene3D" id="3.90.180.10">
    <property type="entry name" value="Medium-chain alcohol dehydrogenases, catalytic domain"/>
    <property type="match status" value="1"/>
</dbReference>
<keyword evidence="10" id="KW-0677">Repeat</keyword>
<dbReference type="FunFam" id="1.25.10.10:FF:000098">
    <property type="entry name" value="HEAT repeat-containing protein 5A isoform X2"/>
    <property type="match status" value="1"/>
</dbReference>
<evidence type="ECO:0000256" key="24">
    <source>
        <dbReference type="ARBA" id="ARBA00048290"/>
    </source>
</evidence>
<evidence type="ECO:0000313" key="36">
    <source>
        <dbReference type="Proteomes" id="UP000310200"/>
    </source>
</evidence>
<protein>
    <recommendedName>
        <fullName evidence="32">HEAT repeat-containing protein 5A</fullName>
        <ecNumber evidence="4">1.3.1.48</ecNumber>
        <ecNumber evidence="5">1.3.1.74</ecNumber>
    </recommendedName>
    <alternativeName>
        <fullName evidence="16">15-oxoprostaglandin 13-reductase</fullName>
    </alternativeName>
    <alternativeName>
        <fullName evidence="14">Dithiolethione-inducible gene 1 protein</fullName>
    </alternativeName>
    <alternativeName>
        <fullName evidence="13">Leukotriene B4 12-hydroxydehydrogenase</fullName>
    </alternativeName>
    <alternativeName>
        <fullName evidence="15">NAD(P)H-dependent alkenal/one oxidoreductase</fullName>
    </alternativeName>
    <alternativeName>
        <fullName evidence="6">Prostaglandin reductase 1</fullName>
    </alternativeName>
</protein>
<evidence type="ECO:0000256" key="16">
    <source>
        <dbReference type="ARBA" id="ARBA00033119"/>
    </source>
</evidence>
<dbReference type="InterPro" id="IPR016024">
    <property type="entry name" value="ARM-type_fold"/>
</dbReference>
<comment type="catalytic activity">
    <reaction evidence="25">
        <text>4-hydroxynonanal + NADP(+) = (E)-4-hydroxynon-2-enal + NADPH + H(+)</text>
        <dbReference type="Rhea" id="RHEA:64736"/>
        <dbReference type="ChEBI" id="CHEBI:15378"/>
        <dbReference type="ChEBI" id="CHEBI:57783"/>
        <dbReference type="ChEBI" id="CHEBI:58349"/>
        <dbReference type="ChEBI" id="CHEBI:58968"/>
        <dbReference type="ChEBI" id="CHEBI:156112"/>
    </reaction>
    <physiologicalReaction direction="right-to-left" evidence="25">
        <dbReference type="Rhea" id="RHEA:64738"/>
    </physiologicalReaction>
</comment>
<dbReference type="GO" id="GO:0047522">
    <property type="term" value="F:15-oxoprostaglandin 13-reductase [NAD(P)+] activity"/>
    <property type="evidence" value="ECO:0007669"/>
    <property type="project" value="UniProtKB-EC"/>
</dbReference>
<gene>
    <name evidence="35" type="ORF">DBV15_04079</name>
</gene>
<dbReference type="GO" id="GO:0006897">
    <property type="term" value="P:endocytosis"/>
    <property type="evidence" value="ECO:0007669"/>
    <property type="project" value="TreeGrafter"/>
</dbReference>
<dbReference type="SMART" id="SM00829">
    <property type="entry name" value="PKS_ER"/>
    <property type="match status" value="1"/>
</dbReference>
<dbReference type="GO" id="GO:0005794">
    <property type="term" value="C:Golgi apparatus"/>
    <property type="evidence" value="ECO:0007669"/>
    <property type="project" value="TreeGrafter"/>
</dbReference>
<dbReference type="SUPFAM" id="SSF50129">
    <property type="entry name" value="GroES-like"/>
    <property type="match status" value="2"/>
</dbReference>
<evidence type="ECO:0000256" key="2">
    <source>
        <dbReference type="ARBA" id="ARBA00010460"/>
    </source>
</evidence>
<evidence type="ECO:0000256" key="15">
    <source>
        <dbReference type="ARBA" id="ARBA00032297"/>
    </source>
</evidence>
<dbReference type="SUPFAM" id="SSF48371">
    <property type="entry name" value="ARM repeat"/>
    <property type="match status" value="2"/>
</dbReference>
<evidence type="ECO:0000256" key="7">
    <source>
        <dbReference type="ARBA" id="ARBA00022490"/>
    </source>
</evidence>
<comment type="catalytic activity">
    <reaction evidence="27">
        <text>6-trans-leukotriene B4 + NADP(+) = 12-oxo-(5S)-hydroxy-(6E,8E,10E,14Z)-eicosatetraenoate + NADPH + H(+)</text>
        <dbReference type="Rhea" id="RHEA:51204"/>
        <dbReference type="ChEBI" id="CHEBI:15378"/>
        <dbReference type="ChEBI" id="CHEBI:57783"/>
        <dbReference type="ChEBI" id="CHEBI:58349"/>
        <dbReference type="ChEBI" id="CHEBI:90723"/>
        <dbReference type="ChEBI" id="CHEBI:133974"/>
    </reaction>
    <physiologicalReaction direction="left-to-right" evidence="27">
        <dbReference type="Rhea" id="RHEA:51205"/>
    </physiologicalReaction>
</comment>
<feature type="region of interest" description="Disordered" evidence="33">
    <location>
        <begin position="1197"/>
        <end position="1239"/>
    </location>
</feature>
<dbReference type="GO" id="GO:0005829">
    <property type="term" value="C:cytosol"/>
    <property type="evidence" value="ECO:0007669"/>
    <property type="project" value="GOC"/>
</dbReference>
<evidence type="ECO:0000256" key="14">
    <source>
        <dbReference type="ARBA" id="ARBA00032255"/>
    </source>
</evidence>
<keyword evidence="36" id="KW-1185">Reference proteome</keyword>
<comment type="caution">
    <text evidence="35">The sequence shown here is derived from an EMBL/GenBank/DDBJ whole genome shotgun (WGS) entry which is preliminary data.</text>
</comment>
<evidence type="ECO:0000256" key="17">
    <source>
        <dbReference type="ARBA" id="ARBA00047461"/>
    </source>
</evidence>
<reference evidence="35 36" key="1">
    <citation type="journal article" date="2019" name="Philos. Trans. R. Soc. Lond., B, Biol. Sci.">
        <title>Ant behaviour and brain gene expression of defending hosts depend on the ecological success of the intruding social parasite.</title>
        <authorList>
            <person name="Kaur R."/>
            <person name="Stoldt M."/>
            <person name="Jongepier E."/>
            <person name="Feldmeyer B."/>
            <person name="Menzel F."/>
            <person name="Bornberg-Bauer E."/>
            <person name="Foitzik S."/>
        </authorList>
    </citation>
    <scope>NUCLEOTIDE SEQUENCE [LARGE SCALE GENOMIC DNA]</scope>
    <source>
        <tissue evidence="35">Whole body</tissue>
    </source>
</reference>
<evidence type="ECO:0000256" key="25">
    <source>
        <dbReference type="ARBA" id="ARBA00048387"/>
    </source>
</evidence>
<feature type="domain" description="Enoyl reductase (ER)" evidence="34">
    <location>
        <begin position="2154"/>
        <end position="2471"/>
    </location>
</feature>
<evidence type="ECO:0000256" key="18">
    <source>
        <dbReference type="ARBA" id="ARBA00047617"/>
    </source>
</evidence>
<evidence type="ECO:0000256" key="26">
    <source>
        <dbReference type="ARBA" id="ARBA00048591"/>
    </source>
</evidence>
<evidence type="ECO:0000256" key="33">
    <source>
        <dbReference type="SAM" id="MobiDB-lite"/>
    </source>
</evidence>
<dbReference type="InterPro" id="IPR014190">
    <property type="entry name" value="PTGR1"/>
</dbReference>
<keyword evidence="8" id="KW-0443">Lipid metabolism</keyword>
<accession>A0A4S2KDK5</accession>
<dbReference type="PANTHER" id="PTHR21663">
    <property type="entry name" value="HYPOTHETICAL HEAT DOMAIN-CONTAINING"/>
    <property type="match status" value="1"/>
</dbReference>
<comment type="catalytic activity">
    <reaction evidence="28">
        <text>(5S,12S)-dihydroxy-(6E,10E,12E,14Z)-eicosatetraenoate + NADP(+) = 12-oxo-(5S)-hydroxy-(6E,8E,10E,14Z)-eicosatetraenoate + NADPH + H(+)</text>
        <dbReference type="Rhea" id="RHEA:51212"/>
        <dbReference type="ChEBI" id="CHEBI:15378"/>
        <dbReference type="ChEBI" id="CHEBI:57783"/>
        <dbReference type="ChEBI" id="CHEBI:58349"/>
        <dbReference type="ChEBI" id="CHEBI:133974"/>
        <dbReference type="ChEBI" id="CHEBI:133975"/>
    </reaction>
    <physiologicalReaction direction="left-to-right" evidence="28">
        <dbReference type="Rhea" id="RHEA:51213"/>
    </physiologicalReaction>
</comment>
<feature type="compositionally biased region" description="Basic and acidic residues" evidence="33">
    <location>
        <begin position="1224"/>
        <end position="1233"/>
    </location>
</feature>
<dbReference type="CDD" id="cd08294">
    <property type="entry name" value="leukotriene_B4_DH_like"/>
    <property type="match status" value="1"/>
</dbReference>
<comment type="catalytic activity">
    <reaction evidence="26">
        <text>20-hydroxy-leukotriene B4 + NADP(+) = 12-oxo-20-hydroxy-leukotriene B4 + NADPH + H(+)</text>
        <dbReference type="Rhea" id="RHEA:51208"/>
        <dbReference type="ChEBI" id="CHEBI:15378"/>
        <dbReference type="ChEBI" id="CHEBI:57460"/>
        <dbReference type="ChEBI" id="CHEBI:57783"/>
        <dbReference type="ChEBI" id="CHEBI:58349"/>
        <dbReference type="ChEBI" id="CHEBI:133346"/>
    </reaction>
    <physiologicalReaction direction="left-to-right" evidence="26">
        <dbReference type="Rhea" id="RHEA:51209"/>
    </physiologicalReaction>
</comment>
<dbReference type="InterPro" id="IPR011032">
    <property type="entry name" value="GroES-like_sf"/>
</dbReference>
<dbReference type="InterPro" id="IPR013149">
    <property type="entry name" value="ADH-like_C"/>
</dbReference>
<dbReference type="Proteomes" id="UP000310200">
    <property type="component" value="Unassembled WGS sequence"/>
</dbReference>
<dbReference type="EMBL" id="QBLH01002793">
    <property type="protein sequence ID" value="TGZ46916.1"/>
    <property type="molecule type" value="Genomic_DNA"/>
</dbReference>
<organism evidence="35 36">
    <name type="scientific">Temnothorax longispinosus</name>
    <dbReference type="NCBI Taxonomy" id="300112"/>
    <lineage>
        <taxon>Eukaryota</taxon>
        <taxon>Metazoa</taxon>
        <taxon>Ecdysozoa</taxon>
        <taxon>Arthropoda</taxon>
        <taxon>Hexapoda</taxon>
        <taxon>Insecta</taxon>
        <taxon>Pterygota</taxon>
        <taxon>Neoptera</taxon>
        <taxon>Endopterygota</taxon>
        <taxon>Hymenoptera</taxon>
        <taxon>Apocrita</taxon>
        <taxon>Aculeata</taxon>
        <taxon>Formicoidea</taxon>
        <taxon>Formicidae</taxon>
        <taxon>Myrmicinae</taxon>
        <taxon>Temnothorax</taxon>
    </lineage>
</organism>
<dbReference type="GO" id="GO:0042147">
    <property type="term" value="P:retrograde transport, endosome to Golgi"/>
    <property type="evidence" value="ECO:0007669"/>
    <property type="project" value="TreeGrafter"/>
</dbReference>
<dbReference type="EC" id="1.3.1.48" evidence="4"/>
<dbReference type="InterPro" id="IPR041694">
    <property type="entry name" value="ADH_N_2"/>
</dbReference>
<dbReference type="EC" id="1.3.1.74" evidence="5"/>
<evidence type="ECO:0000256" key="30">
    <source>
        <dbReference type="ARBA" id="ARBA00049179"/>
    </source>
</evidence>
<feature type="compositionally biased region" description="Acidic residues" evidence="33">
    <location>
        <begin position="1208"/>
        <end position="1223"/>
    </location>
</feature>
<dbReference type="PANTHER" id="PTHR21663:SF0">
    <property type="entry name" value="HEAT REPEAT-CONTAINING PROTEIN 5B"/>
    <property type="match status" value="1"/>
</dbReference>
<feature type="compositionally biased region" description="Low complexity" evidence="33">
    <location>
        <begin position="1198"/>
        <end position="1207"/>
    </location>
</feature>
<proteinExistence type="inferred from homology"/>
<comment type="catalytic activity">
    <reaction evidence="31">
        <text>hexanal + NADP(+) = (E)-hex-2-enal + NADPH + H(+)</text>
        <dbReference type="Rhea" id="RHEA:50776"/>
        <dbReference type="ChEBI" id="CHEBI:15378"/>
        <dbReference type="ChEBI" id="CHEBI:28913"/>
        <dbReference type="ChEBI" id="CHEBI:57783"/>
        <dbReference type="ChEBI" id="CHEBI:58349"/>
        <dbReference type="ChEBI" id="CHEBI:88528"/>
    </reaction>
    <physiologicalReaction direction="right-to-left" evidence="31">
        <dbReference type="Rhea" id="RHEA:50778"/>
    </physiologicalReaction>
</comment>
<dbReference type="InterPro" id="IPR036291">
    <property type="entry name" value="NAD(P)-bd_dom_sf"/>
</dbReference>
<evidence type="ECO:0000256" key="12">
    <source>
        <dbReference type="ARBA" id="ARBA00023278"/>
    </source>
</evidence>
<comment type="catalytic activity">
    <reaction evidence="24">
        <text>13,14-dihydro-15-oxo-PGF2alpha + NADP(+) = 15-oxoprostaglandin F2alpha + NADPH + H(+)</text>
        <dbReference type="Rhea" id="RHEA:50588"/>
        <dbReference type="ChEBI" id="CHEBI:15378"/>
        <dbReference type="ChEBI" id="CHEBI:57783"/>
        <dbReference type="ChEBI" id="CHEBI:58349"/>
        <dbReference type="ChEBI" id="CHEBI:133374"/>
        <dbReference type="ChEBI" id="CHEBI:133409"/>
    </reaction>
    <physiologicalReaction direction="right-to-left" evidence="24">
        <dbReference type="Rhea" id="RHEA:50590"/>
    </physiologicalReaction>
</comment>
<evidence type="ECO:0000256" key="9">
    <source>
        <dbReference type="ARBA" id="ARBA00022553"/>
    </source>
</evidence>
<dbReference type="GO" id="GO:0032440">
    <property type="term" value="F:2-alkenal reductase [NAD(P)H] activity"/>
    <property type="evidence" value="ECO:0007669"/>
    <property type="project" value="UniProtKB-EC"/>
</dbReference>
<sequence>MACACVHLLETMMELSHSLTLNEDALNQIPEAKRPVFIFEWLRFLDKVLVAAQKSDIKGCQQKLVEQLTRHMQGAPGPPTRRLIARCLATLFSVGDTFLLFDTVNKCNDILRNKDDSPSFLPTKLAAICCVGCMYEKLGRMMGRSYEETVQILIKSLRSAESQTRIEIMHTLEKVCAGMGSAITNVHKEIYKVSRHYLTDRVMAVRCAAAKCLLEMLNHAPFLYTTEIESVATLCFRAFEGSNYEVRCSVAKLLGTLVAMTQLPSPKIKNPTVAHNKGAKQASLEEVLNILMSGFLRGGVGFLKGTGEIIKGSSSINREVRVGVTHAYVVFVQMLGGTWLERNIGTLIAHVLDLVTNPKAASSHVEAVYSRKCVNFILRGTIGKLLGEGAQAAACKEIAHIILKQMNSIDFSPENAKDCNQETLFSQHLLVCALQEMGNLILGLGTTATNLLSDQSLSLIDAIMAVLVHPCQAARLAASWCLRCICVAVPSQITPLIDRCVDGIENMRSSPEAIAGYSSALAAVLGSVRLSPLGVPHTKGKIIFNTAEELLRSASQNSRLSLNRTHAGWLLIGAIMTLGTAVVKGLLPRMLLLWRNSFPRSNKELESEKARGDAFTWQVTLEGRAGALSAMYSFLLHCPELLNDDITRRLLTPIESALAMLTNLSPVLKNYGQQLKAPAAMVRLRLYETLLLLPPQMFEGSYTHLLRMLVSEFTLTDNPGNTTTSLLSVVCHANDSVILGTWLQETDHRTIEDQMEPNRRADLEHLQPNSAAGSGALEHNTCCLYRPMPHFEMIPGPLPLGVAVIDLSVALFGQIFPRVANKHRLQMLDHFSECIKHTKSGRQEAIQMNVFTAVLSGLKGLNEAKTGFGQEDVKKSATNLIISTLVSSNPILRWAAGEAVGRMAQVISDPKFTAELAQTSFDRLKSARDVASRTGHSLALGCLHKYVGGMGSSQHLNTSVSILLALAQDNSSPVVQVWALHALALIADSGGPMFRGYVEPTLSLALTLLLNVPHSYIDVHQCIGKVLSALITTIGPELQGNTTTICMARSSFLCACAIMQDHQDPLVQAEATGCLQQLHLFAPRHRTLSSNHLLLRKAAISCLRQLAQREAKEVCEHAMTLANESRDTNVVEGLVITETGLPGVLFSMLDTETDSKLIKDIHDTLTSMLHILAADNLSQWLSLCKDVLTIASESSTIEEGNAANAEDSAADNESADAEGDDDQAEFHADESTKQRPSITPRWPTRVFAAQCVRRIVAACMSDKQAHFDLALAKEMQQSKGKGDFLVLHLSDLVRMAFMAATSDCDPLRLEGLKTLQEIIDKFAKVPEPEFPGHLLLEQFQAQVGAALRPAFSAETPSHVTAAACEACSAWIGSGVARDLNDLRRVHQLLVSSLEKLREGKTRPQLYNESLSTLERLAILKAWAEVYVVAMIRDGSALNSKDTTNRNANQVDETNEEDFGEFEFQSESLLSLVQPELLSLSQHWLSALRDHALLSLPPEFSSQLPHDGGAFYTTDTMESARPHYVESWAPILHAATLWLNARGFEMEDSNQDKATTNLANNNNHNNNNNNDEATACKTNTNVERFHLLFGICMEALCSPRSSESPQNMKTCLNALYTLLDSTWARKVFITDRSLPIELCNVLHRLLLTRESYVIQMIVMEVLKQVMKAAQEDLAARKKLKLKDNASAHQENTETSELDLLGEGEENGELTPGSSLVFAVLEVCLCLLVRQIPALNPNPGGATAILSQKGYVPSEKSGKLIASSLNIMESLPTLCSPQGAVAILPTLLYLATGVIRETAVRTDNDSTKAGSETPVHAALHCVKSLISNKYARDHRSQEQWTGLLRSALAKIIDLAKTGSDETKMDEVAMMLGIAVFVLHASPDVVSAPNLQFPCINHFRHAFQSENLTVRLKCVQTLRTIFLHPERNVSTPYIHALAPRLVEYLYSDKSKQVTNDMELTFTLECVSTVEALIGLADLSNRIQMLTLLVPILINYLLEGDELQHATKYQASLHQQSFQWLNKIGPKYPQEFKTLMSQSTELKIKLENAVRTSHQQAQRHIRPVDPMQAEKTYTAIRSTRSAFENMFKLFKVVQRELSWGRHHFNATVIACPFRDNVNDVTATRLNTRSPWTRKFSTHLREMVKARKYVVVSHFVNEAKPTDLKLVEEELPPLKNGEYLVEAEYFSVDPYMRPYVQRFPLGITMIGGQVAKIIESKNPDFPVGKKIVASLGWRTHTIVNPNVVDDTALQQPYILPDIGDLPASLGLGVLGMPGNTAYFGLMEICKPKPGETIVITGAAGAVGSHVGQIAKNLGLTVIGICGSDEKCKWLTEELGFDSAINYKTMPIAASIRKAAPHGVDCYFDNVGGEISSTVMYQMRQFGRVAVCGSISSYDADASSLPKCGILQPTIVFNQLKIEGFVVTRWNDRWNEGIMQNLRLIREGKLHYRETVTKGFENMFDAFMGMLRGENIGKAIVQAYLGTTVWNLLFTGILPFSSLSMPRSSRPKFCVYGLLPTHTNNTSHAKSSFLLESFASSTETMISLPRLLAAVTFVPSLNFSPCFASIFCMLLLTSPSMPMPPIVGMNSTAVTSEPTHYLCQTEPNSNPMTPAPMTMSLLGTSLSDSAPVEDTTCFSSISMPAKGVTSLPVAIRIFFALIVDSTDPDFDGMHPTLRHVPPRVGSFSTHTVFMPNCAALIAATYPPGPDPITTTSASSVLAYLRCWVLVMPEGVTGEQLKRTDFGGTPTSPTQRKQ</sequence>
<evidence type="ECO:0000256" key="19">
    <source>
        <dbReference type="ARBA" id="ARBA00047742"/>
    </source>
</evidence>
<dbReference type="FunFam" id="3.40.50.720:FF:000121">
    <property type="entry name" value="Prostaglandin reductase 2"/>
    <property type="match status" value="1"/>
</dbReference>
<comment type="catalytic activity">
    <reaction evidence="29">
        <text>13,14-dihydro-15-oxo-prostaglandin E1 + NADP(+) = 15-oxoprostaglandin E1 + NADPH + H(+)</text>
        <dbReference type="Rhea" id="RHEA:50584"/>
        <dbReference type="ChEBI" id="CHEBI:15378"/>
        <dbReference type="ChEBI" id="CHEBI:57401"/>
        <dbReference type="ChEBI" id="CHEBI:57783"/>
        <dbReference type="ChEBI" id="CHEBI:58349"/>
        <dbReference type="ChEBI" id="CHEBI:133408"/>
    </reaction>
    <physiologicalReaction direction="right-to-left" evidence="29">
        <dbReference type="Rhea" id="RHEA:50586"/>
    </physiologicalReaction>
</comment>
<dbReference type="InterPro" id="IPR040108">
    <property type="entry name" value="Laa1/Sip1/HEATR5"/>
</dbReference>
<keyword evidence="9" id="KW-0597">Phosphoprotein</keyword>
<comment type="catalytic activity">
    <reaction evidence="19">
        <text>pentan-2-one + NADP(+) = (E)-pent-3-en-2-one + NADPH + H(+)</text>
        <dbReference type="Rhea" id="RHEA:50788"/>
        <dbReference type="ChEBI" id="CHEBI:15378"/>
        <dbReference type="ChEBI" id="CHEBI:16472"/>
        <dbReference type="ChEBI" id="CHEBI:57783"/>
        <dbReference type="ChEBI" id="CHEBI:58349"/>
        <dbReference type="ChEBI" id="CHEBI:145276"/>
    </reaction>
    <physiologicalReaction direction="right-to-left" evidence="19">
        <dbReference type="Rhea" id="RHEA:50790"/>
    </physiologicalReaction>
</comment>
<evidence type="ECO:0000256" key="32">
    <source>
        <dbReference type="ARBA" id="ARBA00070811"/>
    </source>
</evidence>
<dbReference type="GO" id="GO:0030139">
    <property type="term" value="C:endocytic vesicle"/>
    <property type="evidence" value="ECO:0007669"/>
    <property type="project" value="TreeGrafter"/>
</dbReference>
<dbReference type="STRING" id="300112.A0A4S2KDK5"/>
<evidence type="ECO:0000256" key="6">
    <source>
        <dbReference type="ARBA" id="ARBA00020651"/>
    </source>
</evidence>
<dbReference type="SUPFAM" id="SSF51735">
    <property type="entry name" value="NAD(P)-binding Rossmann-fold domains"/>
    <property type="match status" value="1"/>
</dbReference>